<sequence length="443" mass="46780">MTSRAYEAGIASNPSAAATNDAAADTTGTRGGTAYATSPYRWVVLIAAIPMFAITQMYWLTFSTISPQAAAFYHTTPLAIASLSMSYMIAYIIFSMPASMLCDRKGIRACFALAALLTSVFALTRGLLYWSFPLVVLSQLGLAIAQPFVMNPLTKLAANWFPVNQRATVTGIGSVAGYVGIAVATATTPGLYRSLGMGGMLKGMGYAAVACSLLLVALMKEEPKVPAGPKAQRDGRFSLRDAMALRHNHDYMLLLVAVMIALGVFNALLTALSDMFVSHGIDSDQSGVIGTAIIIAGIIGGVVLPLASDRTGRRKTFIVFSMTIAIAAIAGLSYMSAYPLLVTCGAFAGFFIMGAGPLIFEYGTEIAYPIPESTSYGLLMGSGQVTGILFILLMYGLQLPNKSMAIPLSVMIALMVVAAFAAIRVRESTLLTDNAHAKDTDMP</sequence>
<organism evidence="7">
    <name type="scientific">Bifidobacterium fermentum</name>
    <dbReference type="NCBI Taxonomy" id="3059035"/>
    <lineage>
        <taxon>Bacteria</taxon>
        <taxon>Bacillati</taxon>
        <taxon>Actinomycetota</taxon>
        <taxon>Actinomycetes</taxon>
        <taxon>Bifidobacteriales</taxon>
        <taxon>Bifidobacteriaceae</taxon>
        <taxon>Bifidobacterium</taxon>
    </lineage>
</organism>
<keyword evidence="4 5" id="KW-0472">Membrane</keyword>
<keyword evidence="3 5" id="KW-1133">Transmembrane helix</keyword>
<feature type="transmembrane region" description="Helical" evidence="5">
    <location>
        <begin position="404"/>
        <end position="423"/>
    </location>
</feature>
<feature type="transmembrane region" description="Helical" evidence="5">
    <location>
        <begin position="376"/>
        <end position="398"/>
    </location>
</feature>
<protein>
    <submittedName>
        <fullName evidence="7">MFS transporter</fullName>
    </submittedName>
</protein>
<keyword evidence="2 5" id="KW-0812">Transmembrane</keyword>
<dbReference type="PANTHER" id="PTHR10924:SF6">
    <property type="entry name" value="SOLUTE CARRIER FAMILY 49 MEMBER A3"/>
    <property type="match status" value="1"/>
</dbReference>
<feature type="transmembrane region" description="Helical" evidence="5">
    <location>
        <begin position="40"/>
        <end position="59"/>
    </location>
</feature>
<gene>
    <name evidence="7" type="ORF">QN217_05690</name>
</gene>
<dbReference type="PROSITE" id="PS50850">
    <property type="entry name" value="MFS"/>
    <property type="match status" value="1"/>
</dbReference>
<feature type="transmembrane region" description="Helical" evidence="5">
    <location>
        <begin position="251"/>
        <end position="273"/>
    </location>
</feature>
<proteinExistence type="predicted"/>
<dbReference type="EMBL" id="CP129675">
    <property type="protein sequence ID" value="XDS45655.1"/>
    <property type="molecule type" value="Genomic_DNA"/>
</dbReference>
<dbReference type="InterPro" id="IPR011701">
    <property type="entry name" value="MFS"/>
</dbReference>
<feature type="transmembrane region" description="Helical" evidence="5">
    <location>
        <begin position="340"/>
        <end position="364"/>
    </location>
</feature>
<feature type="transmembrane region" description="Helical" evidence="5">
    <location>
        <begin position="130"/>
        <end position="149"/>
    </location>
</feature>
<reference evidence="7" key="1">
    <citation type="submission" date="2023-07" db="EMBL/GenBank/DDBJ databases">
        <title>Bifidobacterium aquikefiriaerophilum sp. nov. and Bifidobacterium eccum sp. nov., isolated from water kefir.</title>
        <authorList>
            <person name="Breselge S."/>
            <person name="Bellassi P."/>
            <person name="Barcenilla C."/>
            <person name="Alvarez-Ordonez A."/>
            <person name="Morelli L."/>
            <person name="Cotter P.D."/>
        </authorList>
    </citation>
    <scope>NUCLEOTIDE SEQUENCE</scope>
    <source>
        <strain evidence="7">WK048_4_13</strain>
    </source>
</reference>
<evidence type="ECO:0000259" key="6">
    <source>
        <dbReference type="PROSITE" id="PS50850"/>
    </source>
</evidence>
<feature type="transmembrane region" description="Helical" evidence="5">
    <location>
        <begin position="285"/>
        <end position="304"/>
    </location>
</feature>
<name>A0AB39U9G2_9BIFI</name>
<feature type="domain" description="Major facilitator superfamily (MFS) profile" evidence="6">
    <location>
        <begin position="43"/>
        <end position="430"/>
    </location>
</feature>
<feature type="transmembrane region" description="Helical" evidence="5">
    <location>
        <begin position="169"/>
        <end position="192"/>
    </location>
</feature>
<feature type="transmembrane region" description="Helical" evidence="5">
    <location>
        <begin position="71"/>
        <end position="94"/>
    </location>
</feature>
<dbReference type="InterPro" id="IPR020846">
    <property type="entry name" value="MFS_dom"/>
</dbReference>
<dbReference type="Pfam" id="PF07690">
    <property type="entry name" value="MFS_1"/>
    <property type="match status" value="1"/>
</dbReference>
<dbReference type="PANTHER" id="PTHR10924">
    <property type="entry name" value="MAJOR FACILITATOR SUPERFAMILY PROTEIN-RELATED"/>
    <property type="match status" value="1"/>
</dbReference>
<dbReference type="SUPFAM" id="SSF103473">
    <property type="entry name" value="MFS general substrate transporter"/>
    <property type="match status" value="1"/>
</dbReference>
<dbReference type="RefSeq" id="WP_369343062.1">
    <property type="nucleotide sequence ID" value="NZ_CP129675.1"/>
</dbReference>
<accession>A0AB39U9G2</accession>
<feature type="transmembrane region" description="Helical" evidence="5">
    <location>
        <begin position="316"/>
        <end position="334"/>
    </location>
</feature>
<evidence type="ECO:0000256" key="2">
    <source>
        <dbReference type="ARBA" id="ARBA00022692"/>
    </source>
</evidence>
<dbReference type="GO" id="GO:0022857">
    <property type="term" value="F:transmembrane transporter activity"/>
    <property type="evidence" value="ECO:0007669"/>
    <property type="project" value="InterPro"/>
</dbReference>
<feature type="transmembrane region" description="Helical" evidence="5">
    <location>
        <begin position="106"/>
        <end position="124"/>
    </location>
</feature>
<evidence type="ECO:0000256" key="5">
    <source>
        <dbReference type="SAM" id="Phobius"/>
    </source>
</evidence>
<dbReference type="Gene3D" id="1.20.1250.20">
    <property type="entry name" value="MFS general substrate transporter like domains"/>
    <property type="match status" value="2"/>
</dbReference>
<feature type="transmembrane region" description="Helical" evidence="5">
    <location>
        <begin position="204"/>
        <end position="220"/>
    </location>
</feature>
<dbReference type="InterPro" id="IPR036259">
    <property type="entry name" value="MFS_trans_sf"/>
</dbReference>
<dbReference type="AlphaFoldDB" id="A0AB39U9G2"/>
<evidence type="ECO:0000313" key="7">
    <source>
        <dbReference type="EMBL" id="XDS45655.1"/>
    </source>
</evidence>
<evidence type="ECO:0000256" key="1">
    <source>
        <dbReference type="ARBA" id="ARBA00004651"/>
    </source>
</evidence>
<evidence type="ECO:0000256" key="4">
    <source>
        <dbReference type="ARBA" id="ARBA00023136"/>
    </source>
</evidence>
<evidence type="ECO:0000256" key="3">
    <source>
        <dbReference type="ARBA" id="ARBA00022989"/>
    </source>
</evidence>
<dbReference type="GO" id="GO:0005886">
    <property type="term" value="C:plasma membrane"/>
    <property type="evidence" value="ECO:0007669"/>
    <property type="project" value="UniProtKB-SubCell"/>
</dbReference>
<dbReference type="InterPro" id="IPR049680">
    <property type="entry name" value="FLVCR1-2_SLC49-like"/>
</dbReference>
<comment type="subcellular location">
    <subcellularLocation>
        <location evidence="1">Cell membrane</location>
        <topology evidence="1">Multi-pass membrane protein</topology>
    </subcellularLocation>
</comment>